<dbReference type="AlphaFoldDB" id="A0ABC9VXA5"/>
<evidence type="ECO:0000313" key="18">
    <source>
        <dbReference type="EMBL" id="GAB0177501.1"/>
    </source>
</evidence>
<evidence type="ECO:0000256" key="1">
    <source>
        <dbReference type="ARBA" id="ARBA00004123"/>
    </source>
</evidence>
<feature type="compositionally biased region" description="Low complexity" evidence="16">
    <location>
        <begin position="97"/>
        <end position="121"/>
    </location>
</feature>
<dbReference type="InterPro" id="IPR001781">
    <property type="entry name" value="Znf_LIM"/>
</dbReference>
<dbReference type="FunFam" id="2.10.110.10:FF:000076">
    <property type="entry name" value="Zyxin"/>
    <property type="match status" value="1"/>
</dbReference>
<dbReference type="Pfam" id="PF00412">
    <property type="entry name" value="LIM"/>
    <property type="match status" value="3"/>
</dbReference>
<feature type="compositionally biased region" description="Pro residues" evidence="16">
    <location>
        <begin position="245"/>
        <end position="271"/>
    </location>
</feature>
<keyword evidence="12" id="KW-0206">Cytoskeleton</keyword>
<keyword evidence="10" id="KW-0965">Cell junction</keyword>
<dbReference type="CDD" id="cd09349">
    <property type="entry name" value="LIM1_Zyxin"/>
    <property type="match status" value="1"/>
</dbReference>
<dbReference type="GO" id="GO:0005634">
    <property type="term" value="C:nucleus"/>
    <property type="evidence" value="ECO:0007669"/>
    <property type="project" value="UniProtKB-SubCell"/>
</dbReference>
<feature type="region of interest" description="Disordered" evidence="16">
    <location>
        <begin position="306"/>
        <end position="500"/>
    </location>
</feature>
<dbReference type="EMBL" id="BAAFJT010000001">
    <property type="protein sequence ID" value="GAB0177501.1"/>
    <property type="molecule type" value="Genomic_DNA"/>
</dbReference>
<keyword evidence="11 15" id="KW-0440">LIM domain</keyword>
<dbReference type="PROSITE" id="PS50023">
    <property type="entry name" value="LIM_DOMAIN_2"/>
    <property type="match status" value="3"/>
</dbReference>
<feature type="region of interest" description="Disordered" evidence="16">
    <location>
        <begin position="90"/>
        <end position="153"/>
    </location>
</feature>
<reference evidence="18 19" key="1">
    <citation type="submission" date="2024-06" db="EMBL/GenBank/DDBJ databases">
        <title>The draft genome of Grus japonensis, version 3.</title>
        <authorList>
            <person name="Nabeshima K."/>
            <person name="Suzuki S."/>
            <person name="Onuma M."/>
        </authorList>
    </citation>
    <scope>NUCLEOTIDE SEQUENCE [LARGE SCALE GENOMIC DNA]</scope>
    <source>
        <strain evidence="18 19">451A</strain>
    </source>
</reference>
<dbReference type="FunFam" id="2.10.110.10:FF:000027">
    <property type="entry name" value="lipoma-preferred partner isoform X1"/>
    <property type="match status" value="1"/>
</dbReference>
<comment type="subcellular location">
    <subcellularLocation>
        <location evidence="3">Cell junction</location>
        <location evidence="3">Focal adhesion</location>
    </subcellularLocation>
    <subcellularLocation>
        <location evidence="2">Cytoplasm</location>
        <location evidence="2">Cytoskeleton</location>
    </subcellularLocation>
    <subcellularLocation>
        <location evidence="1">Nucleus</location>
    </subcellularLocation>
</comment>
<evidence type="ECO:0000256" key="6">
    <source>
        <dbReference type="ARBA" id="ARBA00022723"/>
    </source>
</evidence>
<comment type="caution">
    <text evidence="18">The sequence shown here is derived from an EMBL/GenBank/DDBJ whole genome shotgun (WGS) entry which is preliminary data.</text>
</comment>
<evidence type="ECO:0000256" key="3">
    <source>
        <dbReference type="ARBA" id="ARBA00004246"/>
    </source>
</evidence>
<proteinExistence type="inferred from homology"/>
<dbReference type="SMART" id="SM00132">
    <property type="entry name" value="LIM"/>
    <property type="match status" value="3"/>
</dbReference>
<evidence type="ECO:0000256" key="8">
    <source>
        <dbReference type="ARBA" id="ARBA00022833"/>
    </source>
</evidence>
<evidence type="ECO:0000256" key="12">
    <source>
        <dbReference type="ARBA" id="ARBA00023212"/>
    </source>
</evidence>
<comment type="similarity">
    <text evidence="4">Belongs to the zyxin/ajuba family.</text>
</comment>
<evidence type="ECO:0000259" key="17">
    <source>
        <dbReference type="PROSITE" id="PS50023"/>
    </source>
</evidence>
<evidence type="ECO:0000256" key="7">
    <source>
        <dbReference type="ARBA" id="ARBA00022737"/>
    </source>
</evidence>
<feature type="compositionally biased region" description="Polar residues" evidence="16">
    <location>
        <begin position="315"/>
        <end position="324"/>
    </location>
</feature>
<dbReference type="GO" id="GO:0005737">
    <property type="term" value="C:cytoplasm"/>
    <property type="evidence" value="ECO:0007669"/>
    <property type="project" value="UniProtKB-ARBA"/>
</dbReference>
<evidence type="ECO:0000256" key="15">
    <source>
        <dbReference type="PROSITE-ProRule" id="PRU00125"/>
    </source>
</evidence>
<dbReference type="Proteomes" id="UP001623348">
    <property type="component" value="Unassembled WGS sequence"/>
</dbReference>
<keyword evidence="8 15" id="KW-0862">Zinc</keyword>
<evidence type="ECO:0000256" key="10">
    <source>
        <dbReference type="ARBA" id="ARBA00022949"/>
    </source>
</evidence>
<feature type="region of interest" description="Disordered" evidence="16">
    <location>
        <begin position="1"/>
        <end position="20"/>
    </location>
</feature>
<keyword evidence="5" id="KW-0963">Cytoplasm</keyword>
<dbReference type="PANTHER" id="PTHR24212">
    <property type="entry name" value="ZYXIN/TRIP6"/>
    <property type="match status" value="1"/>
</dbReference>
<feature type="domain" description="LIM zinc-binding" evidence="17">
    <location>
        <begin position="533"/>
        <end position="591"/>
    </location>
</feature>
<feature type="compositionally biased region" description="Pro residues" evidence="16">
    <location>
        <begin position="387"/>
        <end position="410"/>
    </location>
</feature>
<feature type="region of interest" description="Disordered" evidence="16">
    <location>
        <begin position="183"/>
        <end position="285"/>
    </location>
</feature>
<evidence type="ECO:0000256" key="16">
    <source>
        <dbReference type="SAM" id="MobiDB-lite"/>
    </source>
</evidence>
<dbReference type="Gene3D" id="2.10.110.10">
    <property type="entry name" value="Cysteine Rich Protein"/>
    <property type="match status" value="3"/>
</dbReference>
<dbReference type="CDD" id="cd09435">
    <property type="entry name" value="LIM3_Zyxin"/>
    <property type="match status" value="1"/>
</dbReference>
<feature type="compositionally biased region" description="Low complexity" evidence="16">
    <location>
        <begin position="214"/>
        <end position="225"/>
    </location>
</feature>
<dbReference type="FunFam" id="2.10.110.10:FF:000057">
    <property type="entry name" value="Zyxin"/>
    <property type="match status" value="1"/>
</dbReference>
<dbReference type="SUPFAM" id="SSF57716">
    <property type="entry name" value="Glucocorticoid receptor-like (DNA-binding domain)"/>
    <property type="match status" value="2"/>
</dbReference>
<evidence type="ECO:0000256" key="4">
    <source>
        <dbReference type="ARBA" id="ARBA00009611"/>
    </source>
</evidence>
<evidence type="ECO:0000256" key="5">
    <source>
        <dbReference type="ARBA" id="ARBA00022490"/>
    </source>
</evidence>
<evidence type="ECO:0000256" key="14">
    <source>
        <dbReference type="ARBA" id="ARBA00039396"/>
    </source>
</evidence>
<dbReference type="GO" id="GO:0005925">
    <property type="term" value="C:focal adhesion"/>
    <property type="evidence" value="ECO:0007669"/>
    <property type="project" value="UniProtKB-SubCell"/>
</dbReference>
<keyword evidence="9" id="KW-0130">Cell adhesion</keyword>
<dbReference type="GO" id="GO:0046872">
    <property type="term" value="F:metal ion binding"/>
    <property type="evidence" value="ECO:0007669"/>
    <property type="project" value="UniProtKB-KW"/>
</dbReference>
<evidence type="ECO:0000313" key="19">
    <source>
        <dbReference type="Proteomes" id="UP001623348"/>
    </source>
</evidence>
<dbReference type="PANTHER" id="PTHR24212:SF1">
    <property type="entry name" value="ZYXIN"/>
    <property type="match status" value="1"/>
</dbReference>
<keyword evidence="6 15" id="KW-0479">Metal-binding</keyword>
<evidence type="ECO:0000256" key="13">
    <source>
        <dbReference type="ARBA" id="ARBA00023242"/>
    </source>
</evidence>
<dbReference type="CDD" id="cd09353">
    <property type="entry name" value="LIM2_Zyxin"/>
    <property type="match status" value="1"/>
</dbReference>
<dbReference type="GO" id="GO:0007155">
    <property type="term" value="P:cell adhesion"/>
    <property type="evidence" value="ECO:0007669"/>
    <property type="project" value="UniProtKB-KW"/>
</dbReference>
<dbReference type="GO" id="GO:0005856">
    <property type="term" value="C:cytoskeleton"/>
    <property type="evidence" value="ECO:0007669"/>
    <property type="project" value="UniProtKB-SubCell"/>
</dbReference>
<evidence type="ECO:0000256" key="2">
    <source>
        <dbReference type="ARBA" id="ARBA00004245"/>
    </source>
</evidence>
<evidence type="ECO:0000256" key="9">
    <source>
        <dbReference type="ARBA" id="ARBA00022889"/>
    </source>
</evidence>
<feature type="domain" description="LIM zinc-binding" evidence="17">
    <location>
        <begin position="654"/>
        <end position="723"/>
    </location>
</feature>
<feature type="domain" description="LIM zinc-binding" evidence="17">
    <location>
        <begin position="593"/>
        <end position="653"/>
    </location>
</feature>
<keyword evidence="7" id="KW-0677">Repeat</keyword>
<keyword evidence="13" id="KW-0539">Nucleus</keyword>
<organism evidence="18 19">
    <name type="scientific">Grus japonensis</name>
    <name type="common">Japanese crane</name>
    <name type="synonym">Red-crowned crane</name>
    <dbReference type="NCBI Taxonomy" id="30415"/>
    <lineage>
        <taxon>Eukaryota</taxon>
        <taxon>Metazoa</taxon>
        <taxon>Chordata</taxon>
        <taxon>Craniata</taxon>
        <taxon>Vertebrata</taxon>
        <taxon>Euteleostomi</taxon>
        <taxon>Archelosauria</taxon>
        <taxon>Archosauria</taxon>
        <taxon>Dinosauria</taxon>
        <taxon>Saurischia</taxon>
        <taxon>Theropoda</taxon>
        <taxon>Coelurosauria</taxon>
        <taxon>Aves</taxon>
        <taxon>Neognathae</taxon>
        <taxon>Neoaves</taxon>
        <taxon>Gruiformes</taxon>
        <taxon>Gruidae</taxon>
        <taxon>Grus</taxon>
    </lineage>
</organism>
<sequence>MNGKMSEFTDKGLFPTPSLPGRAQQMLTIEEEKRKEILGRERELGESLAVTLRFLTIRGGLRRLLCRVRKASRLLSSDLKPIVNTKIPIRSYLNPPESSRQAEAAGRAGAEEPIPSPAISSPGGGISLFPPSPVPRGAEKMASPGAPGTRMTSTVSINISTPSFYNPQKKFAPVVAPKPKVNPFKAGGASESSLPPPSGAGAQRAQIGKVGEIPSASMSLLAEELPLPPPPPPGEEASFSSNCAFPPPPPPFEEPFPPAPEEVFPSPPPPLMFDEGPVSKVPVPQVHGKMSSIDLEIDSLSVMLDDMEKNDPFKSRTSPGSTGSLEKPLAPKAPVEIPSAPRDTPHSFPSKFTPKPSGSLPFKPPGVDLTPTPTPWAAPQQRKEPLAPVPPPPFHSPAQPTPKFTPPPVAGSPKSGPKSGANVPMAPSNSTRYPTSLQTRFTAPSPSGPSSRPQPPNFTYAQQRERPQVQEKPHPTEQPAAAKDTHRPTGSSADPPRGNASLTMKEVEELEMLTQKLMKDMEHPPAAEAATSELCGFCRKPLSRTQPAVRALDCLFHVECFTCFKCEKQLQGQQFYNVDEKPFCEDCYAGTLEKCSVCKQTITDRMLKATGNSYHPQCFTCVMCHTPLEGASFIVDQANQPHCVDDYHRKYAPRCSVCSEPIMPEPGKDETVRVVALEKNFHMKCYKCEDCGKPLSIEADENGCFPLDGHVLCIKCHTVRAKTAH</sequence>
<keyword evidence="19" id="KW-1185">Reference proteome</keyword>
<feature type="compositionally biased region" description="Polar residues" evidence="16">
    <location>
        <begin position="427"/>
        <end position="442"/>
    </location>
</feature>
<gene>
    <name evidence="18" type="ORF">GRJ2_000215400</name>
</gene>
<feature type="compositionally biased region" description="Basic and acidic residues" evidence="16">
    <location>
        <begin position="463"/>
        <end position="475"/>
    </location>
</feature>
<evidence type="ECO:0000256" key="11">
    <source>
        <dbReference type="ARBA" id="ARBA00023038"/>
    </source>
</evidence>
<name>A0ABC9VXA5_GRUJA</name>
<protein>
    <recommendedName>
        <fullName evidence="14">Zyxin</fullName>
    </recommendedName>
</protein>
<accession>A0ABC9VXA5</accession>